<feature type="transmembrane region" description="Helical" evidence="5">
    <location>
        <begin position="1173"/>
        <end position="1193"/>
    </location>
</feature>
<evidence type="ECO:0000256" key="3">
    <source>
        <dbReference type="ARBA" id="ARBA00023136"/>
    </source>
</evidence>
<evidence type="ECO:0000256" key="5">
    <source>
        <dbReference type="SAM" id="Phobius"/>
    </source>
</evidence>
<feature type="transmembrane region" description="Helical" evidence="5">
    <location>
        <begin position="117"/>
        <end position="141"/>
    </location>
</feature>
<evidence type="ECO:0000256" key="4">
    <source>
        <dbReference type="SAM" id="MobiDB-lite"/>
    </source>
</evidence>
<keyword evidence="2 5" id="KW-1133">Transmembrane helix</keyword>
<reference evidence="8" key="1">
    <citation type="submission" date="2021-06" db="EMBL/GenBank/DDBJ databases">
        <authorList>
            <person name="Hodson N. C."/>
            <person name="Mongue J. A."/>
            <person name="Jaron S. K."/>
        </authorList>
    </citation>
    <scope>NUCLEOTIDE SEQUENCE</scope>
</reference>
<feature type="transmembrane region" description="Helical" evidence="5">
    <location>
        <begin position="407"/>
        <end position="426"/>
    </location>
</feature>
<feature type="domain" description="ABC transporter" evidence="6">
    <location>
        <begin position="473"/>
        <end position="710"/>
    </location>
</feature>
<dbReference type="Pfam" id="PF00664">
    <property type="entry name" value="ABC_membrane"/>
    <property type="match status" value="2"/>
</dbReference>
<evidence type="ECO:0000256" key="1">
    <source>
        <dbReference type="ARBA" id="ARBA00022692"/>
    </source>
</evidence>
<organism evidence="8 9">
    <name type="scientific">Allacma fusca</name>
    <dbReference type="NCBI Taxonomy" id="39272"/>
    <lineage>
        <taxon>Eukaryota</taxon>
        <taxon>Metazoa</taxon>
        <taxon>Ecdysozoa</taxon>
        <taxon>Arthropoda</taxon>
        <taxon>Hexapoda</taxon>
        <taxon>Collembola</taxon>
        <taxon>Symphypleona</taxon>
        <taxon>Sminthuridae</taxon>
        <taxon>Allacma</taxon>
    </lineage>
</organism>
<feature type="region of interest" description="Disordered" evidence="4">
    <location>
        <begin position="875"/>
        <end position="907"/>
    </location>
</feature>
<feature type="transmembrane region" description="Helical" evidence="5">
    <location>
        <begin position="1074"/>
        <end position="1096"/>
    </location>
</feature>
<accession>A0A8J2KVL4</accession>
<dbReference type="EMBL" id="CAJVCH010232786">
    <property type="protein sequence ID" value="CAG7732506.1"/>
    <property type="molecule type" value="Genomic_DNA"/>
</dbReference>
<feature type="transmembrane region" description="Helical" evidence="5">
    <location>
        <begin position="170"/>
        <end position="192"/>
    </location>
</feature>
<gene>
    <name evidence="8" type="ORF">AFUS01_LOCUS21021</name>
</gene>
<dbReference type="InterPro" id="IPR011527">
    <property type="entry name" value="ABC1_TM_dom"/>
</dbReference>
<evidence type="ECO:0000256" key="2">
    <source>
        <dbReference type="ARBA" id="ARBA00022989"/>
    </source>
</evidence>
<dbReference type="GO" id="GO:0016887">
    <property type="term" value="F:ATP hydrolysis activity"/>
    <property type="evidence" value="ECO:0007669"/>
    <property type="project" value="InterPro"/>
</dbReference>
<dbReference type="GO" id="GO:0016020">
    <property type="term" value="C:membrane"/>
    <property type="evidence" value="ECO:0007669"/>
    <property type="project" value="InterPro"/>
</dbReference>
<dbReference type="OrthoDB" id="6500128at2759"/>
<dbReference type="Proteomes" id="UP000708208">
    <property type="component" value="Unassembled WGS sequence"/>
</dbReference>
<dbReference type="PANTHER" id="PTHR43394:SF1">
    <property type="entry name" value="ATP-BINDING CASSETTE SUB-FAMILY B MEMBER 10, MITOCHONDRIAL"/>
    <property type="match status" value="1"/>
</dbReference>
<dbReference type="InterPro" id="IPR039421">
    <property type="entry name" value="Type_1_exporter"/>
</dbReference>
<sequence length="1348" mass="154072">MTTQSKTNIKDEGGRQTSSKTNIKDEGGGDEVSSKTIILKSKKRSRRGRGRKQPIKRRSNITAVIENSSRFIKHRENYLRRENPCEDDETFTILSESLRTQYVRFPQLFRHATMIDYGLMSLGALCSFLGGIFNVLTIHYLGMFYEFYNTGSVPCFRTLDGSIIYSNWPYLWFLMPLIIFAFFHNMLFQIAATRQCQRLHMSYVESIARKDSTWFHSYIDRDLPFRIKKDLQEIRLGIGESLGKLIFHSTTSVLMLTATYVLSRRVLLLSCVLVPAFTITSLLKVKWGAVLRKLENKAYKPANKAASQMLTKIRIIKMFCGEAKAVQTYAAAMFSPWDLRKPIILTALWAGLCWFIPMLIHPFLMWLSVSFLEENDETSSELKKGNLTEEQTCLIYPLIWERPWIPLFGRLDTILVYITFAVYFMSNIPSVYGRVKNAQLVAAEVFFYIDWKPGIDNISEGGHIPRQKVIGMVKMTDVHFNYPIRPRNTVLHGITLHAHPGQMIAIFGLPSSGKTTIMRLLLRQYDFCSGSIQLDGTDLYTLNVPWLRSQIGYVSQHPRFFNATIEENICGPLKPTMEEVMIACKKANCLADIISLEKGFRTMVGSKSHVTLTTVQIKKICLARVFLRKCRVILLDDFFKNMDIRNETAMVEMFDSIRDSHTLIVTSGKMNPLMKACDTVYILRDGEIVQFGNHENMSQSEGYYMDLLEESLKETNANKETKPKSDSQLVYYKFAESIRRIHDIHDGENHLDYSQLHDNSKAITSVLLRHNVGHQDRLIPGRLIGGFYKFVNFETPIDTNYERSLLRNELIHARDLRAKILPDPEIDGYPGIQGNLRKIERVNHALPRRHQPAGPTPPLVLVSSKYSVKKRITQEEAHAHQSIGGASTGSGRKSTDSKTSEDQFQMGAENVIDMIVESKKKAGMDYEPERSSEPLKMYTGNSRASNFRGVTYTEKRTRASSWKAAGVERLRHYFGWPVNSPVDTASIRSDDSFHFWDEYSSRLQLSNKGARDPITTVQFLRLSKYSWPYLIVALITSTTMALSLVFSVTESSHALRIYMSDEDNQEIMEQLPHVASSALFALLGAFVQEVVLGFGLQRLNNNFRIKHFATILEQDFQWFSHTRNDIQYLLDYLASDIATVNTVLIAMLTVYTESVVIVVSLVIIVLIASHHSLWFESLSLFFIIPFLIAINYLQGRNRRTKSWQEASKSESVLYDMMCNIEEVIAQGLSGHMLRQYNAAEFGSSKGKTMYKRVNYVWAIFKKNSIFALSRASFLISFCLWMAVNEEERYTPEEAAFFVSVTYLMLYGFFPMGFALAAIPSPEEHADSASFIIETLARLQRKGDSIGLR</sequence>
<keyword evidence="1 5" id="KW-0812">Transmembrane</keyword>
<feature type="domain" description="ABC transmembrane type-1" evidence="7">
    <location>
        <begin position="1078"/>
        <end position="1320"/>
    </location>
</feature>
<feature type="non-terminal residue" evidence="8">
    <location>
        <position position="1"/>
    </location>
</feature>
<feature type="compositionally biased region" description="Basic residues" evidence="4">
    <location>
        <begin position="40"/>
        <end position="58"/>
    </location>
</feature>
<feature type="region of interest" description="Disordered" evidence="4">
    <location>
        <begin position="921"/>
        <end position="940"/>
    </location>
</feature>
<dbReference type="InterPro" id="IPR003439">
    <property type="entry name" value="ABC_transporter-like_ATP-bd"/>
</dbReference>
<dbReference type="PROSITE" id="PS50929">
    <property type="entry name" value="ABC_TM1F"/>
    <property type="match status" value="2"/>
</dbReference>
<feature type="transmembrane region" description="Helical" evidence="5">
    <location>
        <begin position="1027"/>
        <end position="1049"/>
    </location>
</feature>
<evidence type="ECO:0000313" key="8">
    <source>
        <dbReference type="EMBL" id="CAG7732506.1"/>
    </source>
</evidence>
<feature type="transmembrane region" description="Helical" evidence="5">
    <location>
        <begin position="343"/>
        <end position="364"/>
    </location>
</feature>
<proteinExistence type="predicted"/>
<dbReference type="Pfam" id="PF00005">
    <property type="entry name" value="ABC_tran"/>
    <property type="match status" value="1"/>
</dbReference>
<name>A0A8J2KVL4_9HEXA</name>
<keyword evidence="3 5" id="KW-0472">Membrane</keyword>
<feature type="region of interest" description="Disordered" evidence="4">
    <location>
        <begin position="1"/>
        <end position="58"/>
    </location>
</feature>
<feature type="domain" description="ABC transmembrane type-1" evidence="7">
    <location>
        <begin position="178"/>
        <end position="333"/>
    </location>
</feature>
<keyword evidence="9" id="KW-1185">Reference proteome</keyword>
<feature type="transmembrane region" description="Helical" evidence="5">
    <location>
        <begin position="1295"/>
        <end position="1318"/>
    </location>
</feature>
<dbReference type="SMART" id="SM00382">
    <property type="entry name" value="AAA"/>
    <property type="match status" value="1"/>
</dbReference>
<comment type="caution">
    <text evidence="8">The sequence shown here is derived from an EMBL/GenBank/DDBJ whole genome shotgun (WGS) entry which is preliminary data.</text>
</comment>
<dbReference type="GO" id="GO:0005524">
    <property type="term" value="F:ATP binding"/>
    <property type="evidence" value="ECO:0007669"/>
    <property type="project" value="InterPro"/>
</dbReference>
<dbReference type="GO" id="GO:0015421">
    <property type="term" value="F:ABC-type oligopeptide transporter activity"/>
    <property type="evidence" value="ECO:0007669"/>
    <property type="project" value="TreeGrafter"/>
</dbReference>
<evidence type="ECO:0000259" key="6">
    <source>
        <dbReference type="PROSITE" id="PS50893"/>
    </source>
</evidence>
<evidence type="ECO:0000259" key="7">
    <source>
        <dbReference type="PROSITE" id="PS50929"/>
    </source>
</evidence>
<dbReference type="InterPro" id="IPR003593">
    <property type="entry name" value="AAA+_ATPase"/>
</dbReference>
<feature type="transmembrane region" description="Helical" evidence="5">
    <location>
        <begin position="1143"/>
        <end position="1167"/>
    </location>
</feature>
<feature type="compositionally biased region" description="Basic and acidic residues" evidence="4">
    <location>
        <begin position="921"/>
        <end position="933"/>
    </location>
</feature>
<protein>
    <submittedName>
        <fullName evidence="8">Uncharacterized protein</fullName>
    </submittedName>
</protein>
<dbReference type="PANTHER" id="PTHR43394">
    <property type="entry name" value="ATP-DEPENDENT PERMEASE MDL1, MITOCHONDRIAL"/>
    <property type="match status" value="1"/>
</dbReference>
<dbReference type="PROSITE" id="PS50893">
    <property type="entry name" value="ABC_TRANSPORTER_2"/>
    <property type="match status" value="1"/>
</dbReference>
<evidence type="ECO:0000313" key="9">
    <source>
        <dbReference type="Proteomes" id="UP000708208"/>
    </source>
</evidence>